<sequence length="256" mass="29365">MFIISESSDDVMVVEIDFIAKNTKKILAPIMMGKVPDGSIQLRSKKPSTQEYGTENMTCRLSRRNVYDIFNGMMKYTELKLRLPSTTMRIRRQSSFIANTYNFIRCSGHLIMITKLIMIQELGLNLEGEMSLSLAIANLASRRHRTTIQLKILLQNMAYFGNNAKQDAHEFLINILNQMISKNETAEIQSHRIFAFTMESIIRCKNCDVVTKNEEESAILSVSTHMLEQAGLVKLTHTRKFEVQRMFKVLVIFGVN</sequence>
<dbReference type="Proteomes" id="UP000024404">
    <property type="component" value="Unassembled WGS sequence"/>
</dbReference>
<accession>A0A8R1XW66</accession>
<feature type="domain" description="Peptidase C19 ubiquitin carboxyl-terminal hydrolase" evidence="1">
    <location>
        <begin position="141"/>
        <end position="242"/>
    </location>
</feature>
<dbReference type="Gene3D" id="3.90.70.10">
    <property type="entry name" value="Cysteine proteinases"/>
    <property type="match status" value="1"/>
</dbReference>
<dbReference type="InterPro" id="IPR001394">
    <property type="entry name" value="Peptidase_C19_UCH"/>
</dbReference>
<reference evidence="2" key="2">
    <citation type="submission" date="2022-06" db="UniProtKB">
        <authorList>
            <consortium name="EnsemblMetazoa"/>
        </authorList>
    </citation>
    <scope>IDENTIFICATION</scope>
</reference>
<dbReference type="SUPFAM" id="SSF54001">
    <property type="entry name" value="Cysteine proteinases"/>
    <property type="match status" value="1"/>
</dbReference>
<dbReference type="GO" id="GO:0016579">
    <property type="term" value="P:protein deubiquitination"/>
    <property type="evidence" value="ECO:0007669"/>
    <property type="project" value="InterPro"/>
</dbReference>
<reference evidence="3" key="1">
    <citation type="submission" date="2013-10" db="EMBL/GenBank/DDBJ databases">
        <title>Genome sequencing of Onchocerca volvulus.</title>
        <authorList>
            <person name="Cotton J."/>
            <person name="Tsai J."/>
            <person name="Stanley E."/>
            <person name="Tracey A."/>
            <person name="Holroyd N."/>
            <person name="Lustigman S."/>
            <person name="Berriman M."/>
        </authorList>
    </citation>
    <scope>NUCLEOTIDE SEQUENCE</scope>
</reference>
<organism evidence="2 3">
    <name type="scientific">Onchocerca volvulus</name>
    <dbReference type="NCBI Taxonomy" id="6282"/>
    <lineage>
        <taxon>Eukaryota</taxon>
        <taxon>Metazoa</taxon>
        <taxon>Ecdysozoa</taxon>
        <taxon>Nematoda</taxon>
        <taxon>Chromadorea</taxon>
        <taxon>Rhabditida</taxon>
        <taxon>Spirurina</taxon>
        <taxon>Spiruromorpha</taxon>
        <taxon>Filarioidea</taxon>
        <taxon>Onchocercidae</taxon>
        <taxon>Onchocerca</taxon>
    </lineage>
</organism>
<dbReference type="EnsemblMetazoa" id="OVOC3967.1">
    <property type="protein sequence ID" value="OVOC3967.1"/>
    <property type="gene ID" value="WBGene00240776"/>
</dbReference>
<keyword evidence="3" id="KW-1185">Reference proteome</keyword>
<evidence type="ECO:0000259" key="1">
    <source>
        <dbReference type="Pfam" id="PF00443"/>
    </source>
</evidence>
<protein>
    <recommendedName>
        <fullName evidence="1">Peptidase C19 ubiquitin carboxyl-terminal hydrolase domain-containing protein</fullName>
    </recommendedName>
</protein>
<dbReference type="EMBL" id="CMVM020000122">
    <property type="status" value="NOT_ANNOTATED_CDS"/>
    <property type="molecule type" value="Genomic_DNA"/>
</dbReference>
<proteinExistence type="predicted"/>
<dbReference type="CDD" id="cd02257">
    <property type="entry name" value="Peptidase_C19"/>
    <property type="match status" value="1"/>
</dbReference>
<dbReference type="GO" id="GO:0004843">
    <property type="term" value="F:cysteine-type deubiquitinase activity"/>
    <property type="evidence" value="ECO:0007669"/>
    <property type="project" value="InterPro"/>
</dbReference>
<dbReference type="AlphaFoldDB" id="A0A8R1XW66"/>
<name>A0A8R1XW66_ONCVO</name>
<evidence type="ECO:0000313" key="3">
    <source>
        <dbReference type="Proteomes" id="UP000024404"/>
    </source>
</evidence>
<evidence type="ECO:0000313" key="2">
    <source>
        <dbReference type="EnsemblMetazoa" id="OVOC3967.1"/>
    </source>
</evidence>
<dbReference type="Pfam" id="PF00443">
    <property type="entry name" value="UCH"/>
    <property type="match status" value="1"/>
</dbReference>
<dbReference type="InterPro" id="IPR038765">
    <property type="entry name" value="Papain-like_cys_pep_sf"/>
</dbReference>